<evidence type="ECO:0000256" key="1">
    <source>
        <dbReference type="SAM" id="MobiDB-lite"/>
    </source>
</evidence>
<feature type="region of interest" description="Disordered" evidence="1">
    <location>
        <begin position="122"/>
        <end position="150"/>
    </location>
</feature>
<name>A0A937CN73_9HYPH</name>
<dbReference type="InterPro" id="IPR018968">
    <property type="entry name" value="Phasin"/>
</dbReference>
<dbReference type="Proteomes" id="UP000633219">
    <property type="component" value="Unassembled WGS sequence"/>
</dbReference>
<evidence type="ECO:0000313" key="3">
    <source>
        <dbReference type="EMBL" id="MBL0371709.1"/>
    </source>
</evidence>
<sequence length="150" mass="16527">MATKKTDDVFSISSFDPSKFNESFRDFAEKSSVKSKEALSKVKEATEEAGKTVEATLQNAQAGTVELGMKAIEMLRTNTENSFSHLESLLSIKSVSEFFELQTAFFRKQAELAVEQAKSLQETSKKVAEHVSKPGKEATEKAMSSFKLSA</sequence>
<dbReference type="RefSeq" id="WP_201655006.1">
    <property type="nucleotide sequence ID" value="NZ_JAEQNC010000003.1"/>
</dbReference>
<protein>
    <submittedName>
        <fullName evidence="3">Phasin family protein</fullName>
    </submittedName>
</protein>
<dbReference type="AlphaFoldDB" id="A0A937CN73"/>
<dbReference type="Pfam" id="PF09361">
    <property type="entry name" value="Phasin_2"/>
    <property type="match status" value="1"/>
</dbReference>
<feature type="compositionally biased region" description="Basic and acidic residues" evidence="1">
    <location>
        <begin position="123"/>
        <end position="140"/>
    </location>
</feature>
<proteinExistence type="predicted"/>
<keyword evidence="4" id="KW-1185">Reference proteome</keyword>
<gene>
    <name evidence="3" type="ORF">JJB09_06685</name>
</gene>
<evidence type="ECO:0000259" key="2">
    <source>
        <dbReference type="Pfam" id="PF09361"/>
    </source>
</evidence>
<evidence type="ECO:0000313" key="4">
    <source>
        <dbReference type="Proteomes" id="UP000633219"/>
    </source>
</evidence>
<reference evidence="3" key="1">
    <citation type="submission" date="2021-01" db="EMBL/GenBank/DDBJ databases">
        <title>Rhizobium sp. strain KVB221 16S ribosomal RNA gene Genome sequencing and assembly.</title>
        <authorList>
            <person name="Kang M."/>
        </authorList>
    </citation>
    <scope>NUCLEOTIDE SEQUENCE</scope>
    <source>
        <strain evidence="3">KVB221</strain>
    </source>
</reference>
<dbReference type="EMBL" id="JAEQNC010000003">
    <property type="protein sequence ID" value="MBL0371709.1"/>
    <property type="molecule type" value="Genomic_DNA"/>
</dbReference>
<accession>A0A937CN73</accession>
<organism evidence="3 4">
    <name type="scientific">Rhizobium setariae</name>
    <dbReference type="NCBI Taxonomy" id="2801340"/>
    <lineage>
        <taxon>Bacteria</taxon>
        <taxon>Pseudomonadati</taxon>
        <taxon>Pseudomonadota</taxon>
        <taxon>Alphaproteobacteria</taxon>
        <taxon>Hyphomicrobiales</taxon>
        <taxon>Rhizobiaceae</taxon>
        <taxon>Rhizobium/Agrobacterium group</taxon>
        <taxon>Rhizobium</taxon>
    </lineage>
</organism>
<feature type="domain" description="Phasin" evidence="2">
    <location>
        <begin position="41"/>
        <end position="137"/>
    </location>
</feature>
<comment type="caution">
    <text evidence="3">The sequence shown here is derived from an EMBL/GenBank/DDBJ whole genome shotgun (WGS) entry which is preliminary data.</text>
</comment>